<feature type="region of interest" description="Disordered" evidence="2">
    <location>
        <begin position="1"/>
        <end position="48"/>
    </location>
</feature>
<evidence type="ECO:0000313" key="5">
    <source>
        <dbReference type="Proteomes" id="UP000005239"/>
    </source>
</evidence>
<evidence type="ECO:0000256" key="2">
    <source>
        <dbReference type="SAM" id="MobiDB-lite"/>
    </source>
</evidence>
<organism evidence="4 5">
    <name type="scientific">Pristionchus pacificus</name>
    <name type="common">Parasitic nematode worm</name>
    <dbReference type="NCBI Taxonomy" id="54126"/>
    <lineage>
        <taxon>Eukaryota</taxon>
        <taxon>Metazoa</taxon>
        <taxon>Ecdysozoa</taxon>
        <taxon>Nematoda</taxon>
        <taxon>Chromadorea</taxon>
        <taxon>Rhabditida</taxon>
        <taxon>Rhabditina</taxon>
        <taxon>Diplogasteromorpha</taxon>
        <taxon>Diplogasteroidea</taxon>
        <taxon>Neodiplogasteridae</taxon>
        <taxon>Pristionchus</taxon>
    </lineage>
</organism>
<feature type="region of interest" description="Disordered" evidence="2">
    <location>
        <begin position="1145"/>
        <end position="1165"/>
    </location>
</feature>
<sequence>SGDRKRETGRGSSHPEGKDMEMEREGRPPPSLTTECCKERHRSNPHSTVVSSCTTVLSAQTVDSRVTVFIPEIEDEEVPPEDRLPSIQAYFYGRNERPPPLSGVGSDGSTLSELSGDSVVSVISEYEDEDKENIGVMGRMGMEDERWNEKLERFSHGDDSLDDLFHDDRPLFSEEEGEDDVSRAHPSLSHSTLEGSEKDCFGYEFERLTEADFNSLARRNVPMSSSTLSGGGVQSLQQPADCRSAGGCTCGAAAAAAGVAVEKVTEKPHRASSVRRTLSKAFRAIGKYLFCALWKPSVLSSSCASASACISPPAILPADERMTEMEKSRNSPFEMEKQMKMMSCSPQPIKAAKMVHPHSRSATTLMNPFAGDRSEIPPSTPILNRSSSGFSSMSSRTPPPFPQGAKIRRSFRVEVTSPMSRSLHIPSTASSQSPLYADVFTSKHAFYRNHSLEEEEDEESILASANGSVAALMRDFDYDDIKSVISTASTSRLGLEGGGRGGGSRRHYRVKTANDMRNFLKSPVRLRRRDKAAAQQEAIEAGFEPVPNVARCHSLHSLAYTKSQFTPSVDLNESLRNVGIDYTPSGKSHTYKRDSYVGAPAPPPHRSSLDGHSIASQSPSKPIPIDGIIGSAGYHRSRVHLRDSSSASPHSFNNRRSFQQLNNSAVYANLSGSFHEFPLAATSGGEQRRPPIPHRSSIVSESTVSTASPVVMRQNSNQYASTPVRALIALSFVITLTLFNTLPHDHLTFVLIHSPSITEMRHRPLGDDLFTVSDGEEMERREEGRRRRRRKEREMEDGGPIEIYENLEWIKMNHKTNARRGLELHNGYGGVREHRFSAANPVYYEDMNHQQRIHPSSHRSSKAHRVSSSGGIAVTAASGHRGMVTSISHHDGYPNGGYTMEEYGEDHSGSSSASPFERDQHIRSLENRLREVEQLLNTQQGAAAASTPTFARSARHHAQSTSRAPPIPMDAVTLAEKDAEIGKLQKRLEQQQIQYEEEIRALRTDTESVSGEHSVFKNKLARMERELEEYKERAARADSSAISAAASEKIEEKESELSAVRTELERLKKEKDNMERRQEQIEFLQKQNESLNEKLDEKEGDVKTLQEQLVTLRLEHSMYQQSCSSGSTPLADEETRSLVVGDVSRTPQSAHHQHGTGDSASVGGGGQLARVRQYTKAHSTLGASGIAITPSSSSASPSISGTPKSSGLAKSLSNYHLDTAGRNELPPSLSVMMRKTQKLSVDSRALAHCIKECAEKTMNGEQPDTNLLVGRMTGESMSDSSDCEMVATDCTKMSIETAEKTLRQQEVTLGKLHSSLEAMRGLLLQVYQRRFHDEMERGDESCRVHELAEYSREGGEESTGLRLHFEKGQEIDLPEDVNERFERVKSEERSPSAVAVLIMAISPVSSPFSHANCLTRGSIAFVQLSIGDLINPPRDLNGISGRILHELLHSLLVPHMRSGVMDDGRIPERRREGGECPLIRCMGNMEAVILTHHPIMIDIERVTDESPMIATRPDASTVVLSASAIYCVIVRSTVAERFIDWRGNEEMERRISKLKEDDHLIVCSQFNIKTFPFLLVVASGSLFILSDEINMSEFILDPLSFLYSFNMVSHSSNGLLTVNVPSIVTIIYILLICIQISAASLPVNCDTRNFITEFKLKNENDPNVRKLRVIESYPNRCPYGYQLLLTKIDIGKEKAKDKTLEELEKDKEDKRLWVDYLSCKEIEKGKEDKAWFIKLREYFDVGEYELDGKEGSPFGINPILSCRKPLLDSTPPKSSIDESSVQSDHDEMQKDISIIKIAAIFVAIIPCVIIIAAECITLHGYGRIKQCFAKKKKVVEEPSNEELVRYGKKEKTVVDVNEVDKQTQIGGETMAV</sequence>
<keyword evidence="3" id="KW-0472">Membrane</keyword>
<evidence type="ECO:0000256" key="1">
    <source>
        <dbReference type="SAM" id="Coils"/>
    </source>
</evidence>
<gene>
    <name evidence="4" type="primary">WBGene00103463</name>
</gene>
<keyword evidence="3" id="KW-1133">Transmembrane helix</keyword>
<feature type="coiled-coil region" evidence="1">
    <location>
        <begin position="974"/>
        <end position="1115"/>
    </location>
</feature>
<name>A0A2A6CSG1_PRIPA</name>
<dbReference type="Proteomes" id="UP000005239">
    <property type="component" value="Unassembled WGS sequence"/>
</dbReference>
<accession>A0A2A6CSG1</accession>
<evidence type="ECO:0000256" key="3">
    <source>
        <dbReference type="SAM" id="Phobius"/>
    </source>
</evidence>
<keyword evidence="1" id="KW-0175">Coiled coil</keyword>
<reference evidence="5" key="1">
    <citation type="journal article" date="2008" name="Nat. Genet.">
        <title>The Pristionchus pacificus genome provides a unique perspective on nematode lifestyle and parasitism.</title>
        <authorList>
            <person name="Dieterich C."/>
            <person name="Clifton S.W."/>
            <person name="Schuster L.N."/>
            <person name="Chinwalla A."/>
            <person name="Delehaunty K."/>
            <person name="Dinkelacker I."/>
            <person name="Fulton L."/>
            <person name="Fulton R."/>
            <person name="Godfrey J."/>
            <person name="Minx P."/>
            <person name="Mitreva M."/>
            <person name="Roeseler W."/>
            <person name="Tian H."/>
            <person name="Witte H."/>
            <person name="Yang S.P."/>
            <person name="Wilson R.K."/>
            <person name="Sommer R.J."/>
        </authorList>
    </citation>
    <scope>NUCLEOTIDE SEQUENCE [LARGE SCALE GENOMIC DNA]</scope>
    <source>
        <strain evidence="5">PS312</strain>
    </source>
</reference>
<feature type="region of interest" description="Disordered" evidence="2">
    <location>
        <begin position="942"/>
        <end position="966"/>
    </location>
</feature>
<keyword evidence="3" id="KW-0812">Transmembrane</keyword>
<feature type="transmembrane region" description="Helical" evidence="3">
    <location>
        <begin position="1797"/>
        <end position="1821"/>
    </location>
</feature>
<evidence type="ECO:0000313" key="4">
    <source>
        <dbReference type="EnsemblMetazoa" id="PPA13909.1"/>
    </source>
</evidence>
<feature type="region of interest" description="Disordered" evidence="2">
    <location>
        <begin position="173"/>
        <end position="193"/>
    </location>
</feature>
<dbReference type="EnsemblMetazoa" id="PPA13909.1">
    <property type="protein sequence ID" value="PPA13909.1"/>
    <property type="gene ID" value="WBGene00103463"/>
</dbReference>
<feature type="region of interest" description="Disordered" evidence="2">
    <location>
        <begin position="773"/>
        <end position="795"/>
    </location>
</feature>
<protein>
    <submittedName>
        <fullName evidence="4">Noca-1</fullName>
    </submittedName>
</protein>
<keyword evidence="5" id="KW-1185">Reference proteome</keyword>
<feature type="region of interest" description="Disordered" evidence="2">
    <location>
        <begin position="96"/>
        <end position="115"/>
    </location>
</feature>
<feature type="compositionally biased region" description="Low complexity" evidence="2">
    <location>
        <begin position="1185"/>
        <end position="1206"/>
    </location>
</feature>
<feature type="compositionally biased region" description="Basic and acidic residues" evidence="2">
    <location>
        <begin position="1"/>
        <end position="27"/>
    </location>
</feature>
<reference evidence="4" key="2">
    <citation type="submission" date="2022-06" db="UniProtKB">
        <authorList>
            <consortium name="EnsemblMetazoa"/>
        </authorList>
    </citation>
    <scope>IDENTIFICATION</scope>
    <source>
        <strain evidence="4">PS312</strain>
    </source>
</reference>
<dbReference type="OrthoDB" id="5835862at2759"/>
<feature type="region of interest" description="Disordered" evidence="2">
    <location>
        <begin position="681"/>
        <end position="701"/>
    </location>
</feature>
<accession>A0A8R1YFR8</accession>
<feature type="region of interest" description="Disordered" evidence="2">
    <location>
        <begin position="581"/>
        <end position="629"/>
    </location>
</feature>
<proteinExistence type="predicted"/>
<feature type="region of interest" description="Disordered" evidence="2">
    <location>
        <begin position="1185"/>
        <end position="1208"/>
    </location>
</feature>